<keyword evidence="4" id="KW-1185">Reference proteome</keyword>
<dbReference type="Proteomes" id="UP000237105">
    <property type="component" value="Unassembled WGS sequence"/>
</dbReference>
<dbReference type="InterPro" id="IPR055290">
    <property type="entry name" value="At3g26010-like"/>
</dbReference>
<dbReference type="EMBL" id="JXTB01000057">
    <property type="protein sequence ID" value="PON69300.1"/>
    <property type="molecule type" value="Genomic_DNA"/>
</dbReference>
<feature type="domain" description="F-box" evidence="1">
    <location>
        <begin position="69"/>
        <end position="104"/>
    </location>
</feature>
<feature type="domain" description="F-box protein At3g26010-like beta-propeller" evidence="2">
    <location>
        <begin position="193"/>
        <end position="444"/>
    </location>
</feature>
<comment type="caution">
    <text evidence="3">The sequence shown here is derived from an EMBL/GenBank/DDBJ whole genome shotgun (WGS) entry which is preliminary data.</text>
</comment>
<dbReference type="Gene3D" id="1.20.1280.50">
    <property type="match status" value="1"/>
</dbReference>
<dbReference type="AlphaFoldDB" id="A0A2P5D7L6"/>
<dbReference type="PANTHER" id="PTHR35546">
    <property type="entry name" value="F-BOX PROTEIN INTERACTION DOMAIN PROTEIN-RELATED"/>
    <property type="match status" value="1"/>
</dbReference>
<evidence type="ECO:0000313" key="4">
    <source>
        <dbReference type="Proteomes" id="UP000237105"/>
    </source>
</evidence>
<reference evidence="4" key="1">
    <citation type="submission" date="2016-06" db="EMBL/GenBank/DDBJ databases">
        <title>Parallel loss of symbiosis genes in relatives of nitrogen-fixing non-legume Parasponia.</title>
        <authorList>
            <person name="Van Velzen R."/>
            <person name="Holmer R."/>
            <person name="Bu F."/>
            <person name="Rutten L."/>
            <person name="Van Zeijl A."/>
            <person name="Liu W."/>
            <person name="Santuari L."/>
            <person name="Cao Q."/>
            <person name="Sharma T."/>
            <person name="Shen D."/>
            <person name="Roswanjaya Y."/>
            <person name="Wardhani T."/>
            <person name="Kalhor M.S."/>
            <person name="Jansen J."/>
            <person name="Van den Hoogen J."/>
            <person name="Gungor B."/>
            <person name="Hartog M."/>
            <person name="Hontelez J."/>
            <person name="Verver J."/>
            <person name="Yang W.-C."/>
            <person name="Schijlen E."/>
            <person name="Repin R."/>
            <person name="Schilthuizen M."/>
            <person name="Schranz E."/>
            <person name="Heidstra R."/>
            <person name="Miyata K."/>
            <person name="Fedorova E."/>
            <person name="Kohlen W."/>
            <person name="Bisseling T."/>
            <person name="Smit S."/>
            <person name="Geurts R."/>
        </authorList>
    </citation>
    <scope>NUCLEOTIDE SEQUENCE [LARGE SCALE GENOMIC DNA]</scope>
    <source>
        <strain evidence="4">cv. WU1-14</strain>
    </source>
</reference>
<evidence type="ECO:0000259" key="1">
    <source>
        <dbReference type="Pfam" id="PF12937"/>
    </source>
</evidence>
<dbReference type="STRING" id="3476.A0A2P5D7L6"/>
<protein>
    <submittedName>
        <fullName evidence="3">F-box domain containing protein</fullName>
    </submittedName>
</protein>
<dbReference type="InterPro" id="IPR001810">
    <property type="entry name" value="F-box_dom"/>
</dbReference>
<evidence type="ECO:0000313" key="3">
    <source>
        <dbReference type="EMBL" id="PON69300.1"/>
    </source>
</evidence>
<name>A0A2P5D7L6_PARAD</name>
<dbReference type="InterPro" id="IPR036047">
    <property type="entry name" value="F-box-like_dom_sf"/>
</dbReference>
<organism evidence="3 4">
    <name type="scientific">Parasponia andersonii</name>
    <name type="common">Sponia andersonii</name>
    <dbReference type="NCBI Taxonomy" id="3476"/>
    <lineage>
        <taxon>Eukaryota</taxon>
        <taxon>Viridiplantae</taxon>
        <taxon>Streptophyta</taxon>
        <taxon>Embryophyta</taxon>
        <taxon>Tracheophyta</taxon>
        <taxon>Spermatophyta</taxon>
        <taxon>Magnoliopsida</taxon>
        <taxon>eudicotyledons</taxon>
        <taxon>Gunneridae</taxon>
        <taxon>Pentapetalae</taxon>
        <taxon>rosids</taxon>
        <taxon>fabids</taxon>
        <taxon>Rosales</taxon>
        <taxon>Cannabaceae</taxon>
        <taxon>Parasponia</taxon>
    </lineage>
</organism>
<dbReference type="OrthoDB" id="1136566at2759"/>
<proteinExistence type="predicted"/>
<sequence length="510" mass="58113">MGPLLITKVKAVPIKILPQPIKPLKPKTQLLIFVAMVERRPRRREKTKKKKRLHLGDGAASASASLFMSVIPDDVLLEILIRLPDSKAVIHCGLVCKRWFSGVSRSRLSYFVQKFNHHHRQRRQHNSSDSQLPFTLLMRGSHDASAGPFHSSLADVPCYPFFSDKSRMLRSSPWLSPRCYLDFLGGHILRVLSSFEDLLLLTAGHLKHLWVCNPLTRQLALLPDPPPTHRQNQLYRCGFVCEPNCSCNERLGEVSPCSYYCNCSIKYRVALIHMDESDLVFHAAVFSSEAGKWTKSTFMFSVRLHLWHFTPVGCNGIIYWLLFENNKYEGIAAFDPFKGTGGGLQQCRLIGLPVEFGRGWRNKGDNKACLGVVLGRLRLCQFYRDKRVYSFVLKAWELDATASSSSTSSSSSSSSWDLIHHVRLEEAQRMSLFLIALHSEDGDAFFFTHVVGSDRDICQCKIGRENFEHVCEFPKFKEDTGPDLCVFTLVHPWWPTTNVQPWWPSLRTLS</sequence>
<evidence type="ECO:0000259" key="2">
    <source>
        <dbReference type="Pfam" id="PF24750"/>
    </source>
</evidence>
<accession>A0A2P5D7L6</accession>
<dbReference type="Pfam" id="PF24750">
    <property type="entry name" value="b-prop_At3g26010-like"/>
    <property type="match status" value="1"/>
</dbReference>
<gene>
    <name evidence="3" type="ORF">PanWU01x14_090230</name>
</gene>
<dbReference type="Pfam" id="PF12937">
    <property type="entry name" value="F-box-like"/>
    <property type="match status" value="1"/>
</dbReference>
<dbReference type="PANTHER" id="PTHR35546:SF130">
    <property type="entry name" value="EXPRESSED PROTEIN"/>
    <property type="match status" value="1"/>
</dbReference>
<dbReference type="InterPro" id="IPR056592">
    <property type="entry name" value="Beta-prop_At3g26010-like"/>
</dbReference>
<dbReference type="SUPFAM" id="SSF81383">
    <property type="entry name" value="F-box domain"/>
    <property type="match status" value="1"/>
</dbReference>
<dbReference type="CDD" id="cd22159">
    <property type="entry name" value="F-box_AtTIR1-like"/>
    <property type="match status" value="1"/>
</dbReference>